<feature type="transmembrane region" description="Helical" evidence="1">
    <location>
        <begin position="53"/>
        <end position="74"/>
    </location>
</feature>
<evidence type="ECO:0000313" key="2">
    <source>
        <dbReference type="EMBL" id="MFC5365325.1"/>
    </source>
</evidence>
<name>A0ABD5R5V9_9EURY</name>
<feature type="transmembrane region" description="Helical" evidence="1">
    <location>
        <begin position="149"/>
        <end position="167"/>
    </location>
</feature>
<keyword evidence="1" id="KW-1133">Transmembrane helix</keyword>
<comment type="caution">
    <text evidence="2">The sequence shown here is derived from an EMBL/GenBank/DDBJ whole genome shotgun (WGS) entry which is preliminary data.</text>
</comment>
<dbReference type="AlphaFoldDB" id="A0ABD5R5V9"/>
<proteinExistence type="predicted"/>
<accession>A0ABD5R5V9</accession>
<keyword evidence="1" id="KW-0472">Membrane</keyword>
<dbReference type="RefSeq" id="WP_227229380.1">
    <property type="nucleotide sequence ID" value="NZ_JAJCVJ010000001.1"/>
</dbReference>
<evidence type="ECO:0000313" key="3">
    <source>
        <dbReference type="Proteomes" id="UP001596201"/>
    </source>
</evidence>
<protein>
    <submittedName>
        <fullName evidence="2">Uncharacterized protein</fullName>
    </submittedName>
</protein>
<keyword evidence="3" id="KW-1185">Reference proteome</keyword>
<reference evidence="2 3" key="1">
    <citation type="journal article" date="2019" name="Int. J. Syst. Evol. Microbiol.">
        <title>The Global Catalogue of Microorganisms (GCM) 10K type strain sequencing project: providing services to taxonomists for standard genome sequencing and annotation.</title>
        <authorList>
            <consortium name="The Broad Institute Genomics Platform"/>
            <consortium name="The Broad Institute Genome Sequencing Center for Infectious Disease"/>
            <person name="Wu L."/>
            <person name="Ma J."/>
        </authorList>
    </citation>
    <scope>NUCLEOTIDE SEQUENCE [LARGE SCALE GENOMIC DNA]</scope>
    <source>
        <strain evidence="2 3">CGMCC 1.12237</strain>
    </source>
</reference>
<sequence>MNLWRGAGGGVSRRALGAGVVTGVAALLVSLLFLLLLVVGADFLRLSADGRYWVGYAPQFALVAGIVVGTLAWRRLASATSTPRRGALAGAAVAVGTVLFVPVLAGLYVIAFPVILGAVTGAEWATVSRVFPTYLGASLVVTRTVVVEWSPLVGAVLVPLGALVGWLSRRGWRPPR</sequence>
<gene>
    <name evidence="2" type="ORF">ACFPJ5_00120</name>
</gene>
<evidence type="ECO:0000256" key="1">
    <source>
        <dbReference type="SAM" id="Phobius"/>
    </source>
</evidence>
<organism evidence="2 3">
    <name type="scientific">Salinirubrum litoreum</name>
    <dbReference type="NCBI Taxonomy" id="1126234"/>
    <lineage>
        <taxon>Archaea</taxon>
        <taxon>Methanobacteriati</taxon>
        <taxon>Methanobacteriota</taxon>
        <taxon>Stenosarchaea group</taxon>
        <taxon>Halobacteria</taxon>
        <taxon>Halobacteriales</taxon>
        <taxon>Haloferacaceae</taxon>
        <taxon>Salinirubrum</taxon>
    </lineage>
</organism>
<feature type="transmembrane region" description="Helical" evidence="1">
    <location>
        <begin position="86"/>
        <end position="111"/>
    </location>
</feature>
<dbReference type="EMBL" id="JBHSKX010000001">
    <property type="protein sequence ID" value="MFC5365325.1"/>
    <property type="molecule type" value="Genomic_DNA"/>
</dbReference>
<keyword evidence="1" id="KW-0812">Transmembrane</keyword>
<dbReference type="Proteomes" id="UP001596201">
    <property type="component" value="Unassembled WGS sequence"/>
</dbReference>
<feature type="transmembrane region" description="Helical" evidence="1">
    <location>
        <begin position="20"/>
        <end position="41"/>
    </location>
</feature>